<protein>
    <submittedName>
        <fullName evidence="1">RCG41169</fullName>
    </submittedName>
</protein>
<reference evidence="1 2" key="1">
    <citation type="submission" date="2005-09" db="EMBL/GenBank/DDBJ databases">
        <authorList>
            <person name="Mural R.J."/>
            <person name="Li P.W."/>
            <person name="Adams M.D."/>
            <person name="Amanatides P.G."/>
            <person name="Baden-Tillson H."/>
            <person name="Barnstead M."/>
            <person name="Chin S.H."/>
            <person name="Dew I."/>
            <person name="Evans C.A."/>
            <person name="Ferriera S."/>
            <person name="Flanigan M."/>
            <person name="Fosler C."/>
            <person name="Glodek A."/>
            <person name="Gu Z."/>
            <person name="Holt R.A."/>
            <person name="Jennings D."/>
            <person name="Kraft C.L."/>
            <person name="Lu F."/>
            <person name="Nguyen T."/>
            <person name="Nusskern D.R."/>
            <person name="Pfannkoch C.M."/>
            <person name="Sitter C."/>
            <person name="Sutton G.G."/>
            <person name="Venter J.C."/>
            <person name="Wang Z."/>
            <person name="Woodage T."/>
            <person name="Zheng X.H."/>
            <person name="Zhong F."/>
        </authorList>
    </citation>
    <scope>NUCLEOTIDE SEQUENCE [LARGE SCALE GENOMIC DNA]</scope>
    <source>
        <strain>BN</strain>
        <strain evidence="2">Sprague-Dawley</strain>
    </source>
</reference>
<accession>A6KIQ9</accession>
<dbReference type="AlphaFoldDB" id="A6KIQ9"/>
<evidence type="ECO:0000313" key="1">
    <source>
        <dbReference type="EMBL" id="EDL92820.1"/>
    </source>
</evidence>
<sequence length="59" mass="6712">MINAMHTAQQQSGELQPVPVHLQAFIFLFPLVPARSLRKACCYREAPQRLEALFLTQDS</sequence>
<gene>
    <name evidence="1" type="ORF">rCG_41169</name>
</gene>
<dbReference type="Proteomes" id="UP000234681">
    <property type="component" value="Chromosome 1"/>
</dbReference>
<dbReference type="EMBL" id="CH474052">
    <property type="protein sequence ID" value="EDL92820.1"/>
    <property type="molecule type" value="Genomic_DNA"/>
</dbReference>
<evidence type="ECO:0000313" key="2">
    <source>
        <dbReference type="Proteomes" id="UP000234681"/>
    </source>
</evidence>
<organism evidence="1 2">
    <name type="scientific">Rattus norvegicus</name>
    <name type="common">Rat</name>
    <dbReference type="NCBI Taxonomy" id="10116"/>
    <lineage>
        <taxon>Eukaryota</taxon>
        <taxon>Metazoa</taxon>
        <taxon>Chordata</taxon>
        <taxon>Craniata</taxon>
        <taxon>Vertebrata</taxon>
        <taxon>Euteleostomi</taxon>
        <taxon>Mammalia</taxon>
        <taxon>Eutheria</taxon>
        <taxon>Euarchontoglires</taxon>
        <taxon>Glires</taxon>
        <taxon>Rodentia</taxon>
        <taxon>Myomorpha</taxon>
        <taxon>Muroidea</taxon>
        <taxon>Muridae</taxon>
        <taxon>Murinae</taxon>
        <taxon>Rattus</taxon>
    </lineage>
</organism>
<proteinExistence type="predicted"/>
<name>A6KIQ9_RAT</name>